<accession>A0ABW9HJR7</accession>
<feature type="chain" id="PRO_5046010162" evidence="3">
    <location>
        <begin position="27"/>
        <end position="83"/>
    </location>
</feature>
<dbReference type="RefSeq" id="WP_223542443.1">
    <property type="nucleotide sequence ID" value="NZ_JAUKFF010000029.1"/>
</dbReference>
<feature type="domain" description="Sulfatase N-terminal" evidence="4">
    <location>
        <begin position="33"/>
        <end position="83"/>
    </location>
</feature>
<dbReference type="InterPro" id="IPR017850">
    <property type="entry name" value="Alkaline_phosphatase_core_sf"/>
</dbReference>
<dbReference type="InterPro" id="IPR050738">
    <property type="entry name" value="Sulfatase"/>
</dbReference>
<dbReference type="SUPFAM" id="SSF53649">
    <property type="entry name" value="Alkaline phosphatase-like"/>
    <property type="match status" value="1"/>
</dbReference>
<dbReference type="InterPro" id="IPR000917">
    <property type="entry name" value="Sulfatase_N"/>
</dbReference>
<keyword evidence="6" id="KW-1185">Reference proteome</keyword>
<gene>
    <name evidence="5" type="ORF">ACKKH4_27850</name>
</gene>
<keyword evidence="2" id="KW-0378">Hydrolase</keyword>
<protein>
    <submittedName>
        <fullName evidence="5">Sulfatase-like hydrolase/transferase</fullName>
    </submittedName>
</protein>
<organism evidence="5 6">
    <name type="scientific">Pseudomonas monachiensis</name>
    <dbReference type="NCBI Taxonomy" id="3060212"/>
    <lineage>
        <taxon>Bacteria</taxon>
        <taxon>Pseudomonadati</taxon>
        <taxon>Pseudomonadota</taxon>
        <taxon>Gammaproteobacteria</taxon>
        <taxon>Pseudomonadales</taxon>
        <taxon>Pseudomonadaceae</taxon>
        <taxon>Pseudomonas</taxon>
    </lineage>
</organism>
<evidence type="ECO:0000256" key="2">
    <source>
        <dbReference type="ARBA" id="ARBA00022801"/>
    </source>
</evidence>
<evidence type="ECO:0000313" key="5">
    <source>
        <dbReference type="EMBL" id="MFM9521045.1"/>
    </source>
</evidence>
<dbReference type="EMBL" id="JBJVNW010000026">
    <property type="protein sequence ID" value="MFM9521045.1"/>
    <property type="molecule type" value="Genomic_DNA"/>
</dbReference>
<proteinExistence type="inferred from homology"/>
<name>A0ABW9HJR7_9PSED</name>
<evidence type="ECO:0000313" key="6">
    <source>
        <dbReference type="Proteomes" id="UP001631987"/>
    </source>
</evidence>
<feature type="non-terminal residue" evidence="5">
    <location>
        <position position="83"/>
    </location>
</feature>
<comment type="caution">
    <text evidence="5">The sequence shown here is derived from an EMBL/GenBank/DDBJ whole genome shotgun (WGS) entry which is preliminary data.</text>
</comment>
<keyword evidence="3" id="KW-0732">Signal</keyword>
<dbReference type="PANTHER" id="PTHR42693">
    <property type="entry name" value="ARYLSULFATASE FAMILY MEMBER"/>
    <property type="match status" value="1"/>
</dbReference>
<evidence type="ECO:0000256" key="3">
    <source>
        <dbReference type="SAM" id="SignalP"/>
    </source>
</evidence>
<evidence type="ECO:0000256" key="1">
    <source>
        <dbReference type="ARBA" id="ARBA00008779"/>
    </source>
</evidence>
<dbReference type="Proteomes" id="UP001631987">
    <property type="component" value="Unassembled WGS sequence"/>
</dbReference>
<comment type="similarity">
    <text evidence="1">Belongs to the sulfatase family.</text>
</comment>
<sequence length="83" mass="8843">MEKLSDRFRLSIVFAALLSLNGVAQAAQTDKTNILFIVSDDTGYGDLGPYGGGVGRGMPTPSIDQLAQEGTTFYSFYAQPSCT</sequence>
<feature type="signal peptide" evidence="3">
    <location>
        <begin position="1"/>
        <end position="26"/>
    </location>
</feature>
<dbReference type="Pfam" id="PF00884">
    <property type="entry name" value="Sulfatase"/>
    <property type="match status" value="1"/>
</dbReference>
<dbReference type="PANTHER" id="PTHR42693:SF53">
    <property type="entry name" value="ENDO-4-O-SULFATASE"/>
    <property type="match status" value="1"/>
</dbReference>
<reference evidence="5 6" key="1">
    <citation type="submission" date="2024-12" db="EMBL/GenBank/DDBJ databases">
        <title>Pseudomonas species isolated from Lotus nodules promote plant growth.</title>
        <authorList>
            <person name="Yu Y.-H."/>
            <person name="Kurtenbach J."/>
            <person name="Crosbie D."/>
            <person name="Brachmann A."/>
            <person name="Marin M."/>
        </authorList>
    </citation>
    <scope>NUCLEOTIDE SEQUENCE [LARGE SCALE GENOMIC DNA]</scope>
    <source>
        <strain evidence="5 6">PLb12A</strain>
    </source>
</reference>
<evidence type="ECO:0000259" key="4">
    <source>
        <dbReference type="Pfam" id="PF00884"/>
    </source>
</evidence>
<dbReference type="Gene3D" id="3.40.720.10">
    <property type="entry name" value="Alkaline Phosphatase, subunit A"/>
    <property type="match status" value="1"/>
</dbReference>